<proteinExistence type="predicted"/>
<dbReference type="Gene3D" id="1.10.1220.10">
    <property type="entry name" value="Met repressor-like"/>
    <property type="match status" value="1"/>
</dbReference>
<evidence type="ECO:0000259" key="1">
    <source>
        <dbReference type="Pfam" id="PF15919"/>
    </source>
</evidence>
<dbReference type="InterPro" id="IPR013321">
    <property type="entry name" value="Arc_rbn_hlx_hlx"/>
</dbReference>
<gene>
    <name evidence="2" type="ORF">PS691_01357</name>
</gene>
<dbReference type="InterPro" id="IPR031807">
    <property type="entry name" value="HicB-like"/>
</dbReference>
<evidence type="ECO:0000313" key="2">
    <source>
        <dbReference type="EMBL" id="VVN84520.1"/>
    </source>
</evidence>
<dbReference type="EMBL" id="CABVHQ010000009">
    <property type="protein sequence ID" value="VVN84520.1"/>
    <property type="molecule type" value="Genomic_DNA"/>
</dbReference>
<dbReference type="Pfam" id="PF15919">
    <property type="entry name" value="HicB_lk_antitox"/>
    <property type="match status" value="1"/>
</dbReference>
<sequence length="165" mass="18302">MRPVSSYENPYRVVVERDRSPTKPDLEEGSTNMKFPVVLHKDADSDYGVIVPDVPGCFSAGSTVSQAFENVKEALSLHYEGLVADGDPLPQVHEIDDHLDNPDYAGGVWGVVEFDVTPYFGKSVRFNATLPEQLLERIDQTVKRDRRYSSRSGFLAAAALRELSA</sequence>
<protein>
    <recommendedName>
        <fullName evidence="1">HicB-like antitoxin of toxin-antitoxin system domain-containing protein</fullName>
    </recommendedName>
</protein>
<organism evidence="2 3">
    <name type="scientific">Pseudomonas fluorescens</name>
    <dbReference type="NCBI Taxonomy" id="294"/>
    <lineage>
        <taxon>Bacteria</taxon>
        <taxon>Pseudomonadati</taxon>
        <taxon>Pseudomonadota</taxon>
        <taxon>Gammaproteobacteria</taxon>
        <taxon>Pseudomonadales</taxon>
        <taxon>Pseudomonadaceae</taxon>
        <taxon>Pseudomonas</taxon>
    </lineage>
</organism>
<evidence type="ECO:0000313" key="3">
    <source>
        <dbReference type="Proteomes" id="UP000337909"/>
    </source>
</evidence>
<dbReference type="GO" id="GO:0006355">
    <property type="term" value="P:regulation of DNA-templated transcription"/>
    <property type="evidence" value="ECO:0007669"/>
    <property type="project" value="InterPro"/>
</dbReference>
<accession>A0A5E7B1K6</accession>
<dbReference type="PANTHER" id="PTHR34504">
    <property type="entry name" value="ANTITOXIN HICB"/>
    <property type="match status" value="1"/>
</dbReference>
<dbReference type="AlphaFoldDB" id="A0A5E7B1K6"/>
<dbReference type="InterPro" id="IPR035069">
    <property type="entry name" value="TTHA1013/TTHA0281-like"/>
</dbReference>
<name>A0A5E7B1K6_PSEFL</name>
<dbReference type="InterPro" id="IPR051404">
    <property type="entry name" value="TA_system_antitoxin"/>
</dbReference>
<dbReference type="Gene3D" id="3.30.160.250">
    <property type="match status" value="1"/>
</dbReference>
<feature type="domain" description="HicB-like antitoxin of toxin-antitoxin system" evidence="1">
    <location>
        <begin position="35"/>
        <end position="159"/>
    </location>
</feature>
<reference evidence="2 3" key="1">
    <citation type="submission" date="2019-09" db="EMBL/GenBank/DDBJ databases">
        <authorList>
            <person name="Chandra G."/>
            <person name="Truman W A."/>
        </authorList>
    </citation>
    <scope>NUCLEOTIDE SEQUENCE [LARGE SCALE GENOMIC DNA]</scope>
    <source>
        <strain evidence="2">PS691</strain>
    </source>
</reference>
<dbReference type="Proteomes" id="UP000337909">
    <property type="component" value="Unassembled WGS sequence"/>
</dbReference>
<dbReference type="CDD" id="cd22231">
    <property type="entry name" value="RHH_NikR_HicB-like"/>
    <property type="match status" value="1"/>
</dbReference>
<dbReference type="PANTHER" id="PTHR34504:SF2">
    <property type="entry name" value="UPF0150 PROTEIN SSL0259"/>
    <property type="match status" value="1"/>
</dbReference>
<dbReference type="SUPFAM" id="SSF143100">
    <property type="entry name" value="TTHA1013/TTHA0281-like"/>
    <property type="match status" value="1"/>
</dbReference>